<dbReference type="PANTHER" id="PTHR21584:SF9">
    <property type="entry name" value="G2 AND S PHASE-EXPRESSED PROTEIN 1 N-TERMINAL DOMAIN-CONTAINING PROTEIN"/>
    <property type="match status" value="1"/>
</dbReference>
<protein>
    <submittedName>
        <fullName evidence="2">Proline and serine rich coiled-coil 1</fullName>
    </submittedName>
</protein>
<evidence type="ECO:0000313" key="3">
    <source>
        <dbReference type="Proteomes" id="UP000694400"/>
    </source>
</evidence>
<evidence type="ECO:0000313" key="2">
    <source>
        <dbReference type="Ensembl" id="ENSAPLP00020007151.1"/>
    </source>
</evidence>
<feature type="compositionally biased region" description="Gly residues" evidence="1">
    <location>
        <begin position="361"/>
        <end position="372"/>
    </location>
</feature>
<dbReference type="PANTHER" id="PTHR21584">
    <property type="entry name" value="DIFFERENTIAL DISPLAY AND ACTIVATED BY P53 DDA3 /G2 S PHASE EXPRESSED 1"/>
    <property type="match status" value="1"/>
</dbReference>
<dbReference type="Proteomes" id="UP000694400">
    <property type="component" value="Chromosome 26"/>
</dbReference>
<dbReference type="GO" id="GO:0015630">
    <property type="term" value="C:microtubule cytoskeleton"/>
    <property type="evidence" value="ECO:0007669"/>
    <property type="project" value="TreeGrafter"/>
</dbReference>
<name>A0A8B9SJE5_ANAPL</name>
<accession>A0A8B9SJE5</accession>
<feature type="compositionally biased region" description="Low complexity" evidence="1">
    <location>
        <begin position="8"/>
        <end position="17"/>
    </location>
</feature>
<feature type="region of interest" description="Disordered" evidence="1">
    <location>
        <begin position="1"/>
        <end position="372"/>
    </location>
</feature>
<dbReference type="Ensembl" id="ENSAPLT00020007684.1">
    <property type="protein sequence ID" value="ENSAPLP00020007151.1"/>
    <property type="gene ID" value="ENSAPLG00020005247.1"/>
</dbReference>
<feature type="compositionally biased region" description="Basic and acidic residues" evidence="1">
    <location>
        <begin position="226"/>
        <end position="240"/>
    </location>
</feature>
<dbReference type="AlphaFoldDB" id="A0A8B9SJE5"/>
<proteinExistence type="predicted"/>
<dbReference type="GO" id="GO:0008017">
    <property type="term" value="F:microtubule binding"/>
    <property type="evidence" value="ECO:0007669"/>
    <property type="project" value="TreeGrafter"/>
</dbReference>
<reference evidence="2" key="2">
    <citation type="submission" date="2025-08" db="UniProtKB">
        <authorList>
            <consortium name="Ensembl"/>
        </authorList>
    </citation>
    <scope>IDENTIFICATION</scope>
</reference>
<feature type="compositionally biased region" description="Polar residues" evidence="1">
    <location>
        <begin position="187"/>
        <end position="199"/>
    </location>
</feature>
<sequence length="372" mass="38944">MTEERGRAAAPEGARPHGAPPDGSPRCHPPGPPRAPPDVRFITEERFDFSVLSPADSREEDEEDEESPGGVRWSPLSGAQLEEMVREATRLAAQLQHSHLPPLGPGPSPPGGGGSPRNPRRETFVVKDSPVRELLPTVPPAREVGDGAAGGGHHVRGHEGARGVGCAPPVPLPAISLLPGHPRLSPPASTQGTPSSGQGNPCPGGPFPAVPPAWGRGCGTGQVRAPPERASRPAKGEGWRCCRPPNPCAPRQGHHRRRPRPQQPPPPTQCHPQAPRPGWDVGDGTRREGPPAGQRGGTERCRGGPWGGWFRVQSSPPQQPPAPPPEDDGQQHPAVTELRRPGKLRHGGAGGSSAPPQLPPKGGGRGSGWILL</sequence>
<reference evidence="2" key="3">
    <citation type="submission" date="2025-09" db="UniProtKB">
        <authorList>
            <consortium name="Ensembl"/>
        </authorList>
    </citation>
    <scope>IDENTIFICATION</scope>
</reference>
<dbReference type="InterPro" id="IPR026657">
    <property type="entry name" value="DDA3/GTSE-1"/>
</dbReference>
<reference evidence="2" key="1">
    <citation type="submission" date="2019-08" db="EMBL/GenBank/DDBJ databases">
        <title>Three high-quality genomes provides insights into domestication of ducks.</title>
        <authorList>
            <person name="Hou Z.C."/>
            <person name="Zhu F."/>
            <person name="Yin Z.T."/>
            <person name="Zhang F."/>
        </authorList>
    </citation>
    <scope>NUCLEOTIDE SEQUENCE [LARGE SCALE GENOMIC DNA]</scope>
</reference>
<feature type="compositionally biased region" description="Pro residues" evidence="1">
    <location>
        <begin position="18"/>
        <end position="36"/>
    </location>
</feature>
<feature type="compositionally biased region" description="Basic and acidic residues" evidence="1">
    <location>
        <begin position="119"/>
        <end position="131"/>
    </location>
</feature>
<feature type="compositionally biased region" description="Acidic residues" evidence="1">
    <location>
        <begin position="58"/>
        <end position="67"/>
    </location>
</feature>
<organism evidence="2 3">
    <name type="scientific">Anas platyrhynchos</name>
    <name type="common">Mallard</name>
    <name type="synonym">Anas boschas</name>
    <dbReference type="NCBI Taxonomy" id="8839"/>
    <lineage>
        <taxon>Eukaryota</taxon>
        <taxon>Metazoa</taxon>
        <taxon>Chordata</taxon>
        <taxon>Craniata</taxon>
        <taxon>Vertebrata</taxon>
        <taxon>Euteleostomi</taxon>
        <taxon>Archelosauria</taxon>
        <taxon>Archosauria</taxon>
        <taxon>Dinosauria</taxon>
        <taxon>Saurischia</taxon>
        <taxon>Theropoda</taxon>
        <taxon>Coelurosauria</taxon>
        <taxon>Aves</taxon>
        <taxon>Neognathae</taxon>
        <taxon>Galloanserae</taxon>
        <taxon>Anseriformes</taxon>
        <taxon>Anatidae</taxon>
        <taxon>Anatinae</taxon>
        <taxon>Anas</taxon>
    </lineage>
</organism>
<evidence type="ECO:0000256" key="1">
    <source>
        <dbReference type="SAM" id="MobiDB-lite"/>
    </source>
</evidence>